<dbReference type="PIR" id="T45440">
    <property type="entry name" value="T45440"/>
</dbReference>
<proteinExistence type="predicted"/>
<gene>
    <name evidence="1" type="primary">MLCB373.10</name>
</gene>
<name>Q9Z5H4_MYCLR</name>
<dbReference type="EMBL" id="AL035500">
    <property type="protein sequence ID" value="CAB36672.1"/>
    <property type="molecule type" value="Genomic_DNA"/>
</dbReference>
<reference evidence="1" key="1">
    <citation type="journal article" date="1993" name="Mol. Microbiol.">
        <title>Use of an ordered cosmid library to deduce the genomic organization of Mycobacterium leprae.</title>
        <authorList>
            <person name="Eiglmeier K."/>
            <person name="Honore N."/>
            <person name="Woods S.A."/>
            <person name="Caudron B."/>
            <person name="Cole S.T."/>
        </authorList>
    </citation>
    <scope>NUCLEOTIDE SEQUENCE</scope>
</reference>
<reference evidence="1" key="2">
    <citation type="submission" date="1998-02" db="EMBL/GenBank/DDBJ databases">
        <authorList>
            <person name="James K.D."/>
            <person name="Parkhill J."/>
            <person name="Barrell B.G."/>
            <person name="Rajandream M.A."/>
        </authorList>
    </citation>
    <scope>NUCLEOTIDE SEQUENCE</scope>
</reference>
<accession>Q9Z5H4</accession>
<sequence length="99" mass="10653">MTYARNTHTVIYFRMPLKSAAYVPLDGTGAGRERQHVPLAVAVGHVTTSQCDGDTGADQHKTAYRTSVQYAVVLNTKLLVQGSSMQSRSCSGCPATHRA</sequence>
<protein>
    <submittedName>
        <fullName evidence="1">Uncharacterized protein MLCB373.10</fullName>
    </submittedName>
</protein>
<reference evidence="1" key="3">
    <citation type="submission" date="1999-02" db="EMBL/GenBank/DDBJ databases">
        <authorList>
            <person name="Harris D."/>
            <person name="Taylor K."/>
        </authorList>
    </citation>
    <scope>NUCLEOTIDE SEQUENCE</scope>
</reference>
<evidence type="ECO:0000313" key="1">
    <source>
        <dbReference type="EMBL" id="CAB36672.1"/>
    </source>
</evidence>
<organism evidence="1">
    <name type="scientific">Mycobacterium leprae</name>
    <dbReference type="NCBI Taxonomy" id="1769"/>
    <lineage>
        <taxon>Bacteria</taxon>
        <taxon>Bacillati</taxon>
        <taxon>Actinomycetota</taxon>
        <taxon>Actinomycetes</taxon>
        <taxon>Mycobacteriales</taxon>
        <taxon>Mycobacteriaceae</taxon>
        <taxon>Mycobacterium</taxon>
    </lineage>
</organism>
<dbReference type="AlphaFoldDB" id="Q9Z5H4"/>